<protein>
    <recommendedName>
        <fullName evidence="3">Extracellular solute-binding protein</fullName>
    </recommendedName>
</protein>
<dbReference type="Proteomes" id="UP001596297">
    <property type="component" value="Unassembled WGS sequence"/>
</dbReference>
<sequence>MQRTLSILLTLLLAAGLAYGIWSSAQQSRVVTVRGLIGSEKEAFFADPAVQERLKRQHKLKTEVIKAGSREMVAADLAGYDFAFPSGTPSAEALRQRSGASQLYDAFYTPLAVASWEPVAGVLEANGLSKEEGGVAWLDMRALLPVMTAGKRWSDLKGSAAYPSKRSLLIGTTDVRKSNSAALYLALVSYLLGGEQPPQASEVPALTPQVSPLFLRQGYQAGSSAGPFEDYLALGAGKSPMVAVYESQYLEKARQKRLPAGSVLLYPSPTIFTKHMLVPLDDAGHRLGKALSTDPELQRLAAQYGFRTPDAAIFSAEVAATGKVVPANLVDLAQEPSQEVTNALIGAIEKQYPQ</sequence>
<organism evidence="1 2">
    <name type="scientific">Deinococcus lacus</name>
    <dbReference type="NCBI Taxonomy" id="392561"/>
    <lineage>
        <taxon>Bacteria</taxon>
        <taxon>Thermotogati</taxon>
        <taxon>Deinococcota</taxon>
        <taxon>Deinococci</taxon>
        <taxon>Deinococcales</taxon>
        <taxon>Deinococcaceae</taxon>
        <taxon>Deinococcus</taxon>
    </lineage>
</organism>
<dbReference type="RefSeq" id="WP_380083177.1">
    <property type="nucleotide sequence ID" value="NZ_JBHSWD010000001.1"/>
</dbReference>
<name>A0ABW1YF67_9DEIO</name>
<gene>
    <name evidence="1" type="ORF">ACFP81_09270</name>
</gene>
<comment type="caution">
    <text evidence="1">The sequence shown here is derived from an EMBL/GenBank/DDBJ whole genome shotgun (WGS) entry which is preliminary data.</text>
</comment>
<proteinExistence type="predicted"/>
<reference evidence="2" key="1">
    <citation type="journal article" date="2019" name="Int. J. Syst. Evol. Microbiol.">
        <title>The Global Catalogue of Microorganisms (GCM) 10K type strain sequencing project: providing services to taxonomists for standard genome sequencing and annotation.</title>
        <authorList>
            <consortium name="The Broad Institute Genomics Platform"/>
            <consortium name="The Broad Institute Genome Sequencing Center for Infectious Disease"/>
            <person name="Wu L."/>
            <person name="Ma J."/>
        </authorList>
    </citation>
    <scope>NUCLEOTIDE SEQUENCE [LARGE SCALE GENOMIC DNA]</scope>
    <source>
        <strain evidence="2">CGMCC 1.15772</strain>
    </source>
</reference>
<evidence type="ECO:0000313" key="2">
    <source>
        <dbReference type="Proteomes" id="UP001596297"/>
    </source>
</evidence>
<keyword evidence="2" id="KW-1185">Reference proteome</keyword>
<evidence type="ECO:0008006" key="3">
    <source>
        <dbReference type="Google" id="ProtNLM"/>
    </source>
</evidence>
<accession>A0ABW1YF67</accession>
<dbReference type="EMBL" id="JBHSWD010000001">
    <property type="protein sequence ID" value="MFC6592167.1"/>
    <property type="molecule type" value="Genomic_DNA"/>
</dbReference>
<evidence type="ECO:0000313" key="1">
    <source>
        <dbReference type="EMBL" id="MFC6592167.1"/>
    </source>
</evidence>